<keyword evidence="1" id="KW-1133">Transmembrane helix</keyword>
<keyword evidence="1" id="KW-0812">Transmembrane</keyword>
<feature type="transmembrane region" description="Helical" evidence="1">
    <location>
        <begin position="12"/>
        <end position="41"/>
    </location>
</feature>
<comment type="caution">
    <text evidence="2">The sequence shown here is derived from an EMBL/GenBank/DDBJ whole genome shotgun (WGS) entry which is preliminary data.</text>
</comment>
<keyword evidence="1" id="KW-0472">Membrane</keyword>
<dbReference type="Proteomes" id="UP001241926">
    <property type="component" value="Unassembled WGS sequence"/>
</dbReference>
<accession>A0ABT7ISE6</accession>
<dbReference type="EMBL" id="JASJUS010000002">
    <property type="protein sequence ID" value="MDL2075501.1"/>
    <property type="molecule type" value="Genomic_DNA"/>
</dbReference>
<evidence type="ECO:0000256" key="1">
    <source>
        <dbReference type="SAM" id="Phobius"/>
    </source>
</evidence>
<dbReference type="RefSeq" id="WP_285430281.1">
    <property type="nucleotide sequence ID" value="NZ_JASJUS010000002.1"/>
</dbReference>
<proteinExistence type="predicted"/>
<protein>
    <recommendedName>
        <fullName evidence="4">Septum formation-related domain-containing protein</fullName>
    </recommendedName>
</protein>
<reference evidence="2 3" key="1">
    <citation type="submission" date="2023-05" db="EMBL/GenBank/DDBJ databases">
        <title>Streptomyces fuscus sp. nov., a brown-black pigment producing actinomyces isolated from dry sand of Sea duck farm.</title>
        <authorList>
            <person name="Xie J."/>
            <person name="Shen N."/>
        </authorList>
    </citation>
    <scope>NUCLEOTIDE SEQUENCE [LARGE SCALE GENOMIC DNA]</scope>
    <source>
        <strain evidence="2 3">GXMU-J15</strain>
    </source>
</reference>
<name>A0ABT7ISE6_9ACTN</name>
<evidence type="ECO:0000313" key="2">
    <source>
        <dbReference type="EMBL" id="MDL2075501.1"/>
    </source>
</evidence>
<gene>
    <name evidence="2" type="ORF">QNN03_03490</name>
</gene>
<keyword evidence="3" id="KW-1185">Reference proteome</keyword>
<evidence type="ECO:0000313" key="3">
    <source>
        <dbReference type="Proteomes" id="UP001241926"/>
    </source>
</evidence>
<organism evidence="2 3">
    <name type="scientific">Streptomyces fuscus</name>
    <dbReference type="NCBI Taxonomy" id="3048495"/>
    <lineage>
        <taxon>Bacteria</taxon>
        <taxon>Bacillati</taxon>
        <taxon>Actinomycetota</taxon>
        <taxon>Actinomycetes</taxon>
        <taxon>Kitasatosporales</taxon>
        <taxon>Streptomycetaceae</taxon>
        <taxon>Streptomyces</taxon>
    </lineage>
</organism>
<sequence length="160" mass="17239">MYRTLKTGPGRTRWGIVAGILALPVLAIGGLIALIVFYVLFQADHDGYAGQNVPCADVLHFGGAELPESAENIGPCTEQGFQELRYVARFRMPRAEVTDWLVSTYDAVPQQGPCGSLEADLCLTEEHPDGHPDAGAGTVTVQVKYKDSETARVSFLASTE</sequence>
<evidence type="ECO:0008006" key="4">
    <source>
        <dbReference type="Google" id="ProtNLM"/>
    </source>
</evidence>